<proteinExistence type="inferred from homology"/>
<dbReference type="SMART" id="SM01142">
    <property type="entry name" value="DSHCT"/>
    <property type="match status" value="1"/>
</dbReference>
<keyword evidence="6 12" id="KW-0347">Helicase</keyword>
<dbReference type="Pfam" id="PF08148">
    <property type="entry name" value="DSHCT"/>
    <property type="match status" value="1"/>
</dbReference>
<dbReference type="GO" id="GO:0031499">
    <property type="term" value="C:TRAMP complex"/>
    <property type="evidence" value="ECO:0007669"/>
    <property type="project" value="UniProtKB-ARBA"/>
</dbReference>
<dbReference type="OrthoDB" id="64767at2759"/>
<dbReference type="InterPro" id="IPR014001">
    <property type="entry name" value="Helicase_ATP-bd"/>
</dbReference>
<organism evidence="12 13">
    <name type="scientific">Tilletiopsis washingtonensis</name>
    <dbReference type="NCBI Taxonomy" id="58919"/>
    <lineage>
        <taxon>Eukaryota</taxon>
        <taxon>Fungi</taxon>
        <taxon>Dikarya</taxon>
        <taxon>Basidiomycota</taxon>
        <taxon>Ustilaginomycotina</taxon>
        <taxon>Exobasidiomycetes</taxon>
        <taxon>Entylomatales</taxon>
        <taxon>Entylomatales incertae sedis</taxon>
        <taxon>Tilletiopsis</taxon>
    </lineage>
</organism>
<dbReference type="Pfam" id="PF21408">
    <property type="entry name" value="MTR4-like_stalk"/>
    <property type="match status" value="1"/>
</dbReference>
<dbReference type="CDD" id="cd18024">
    <property type="entry name" value="DEXHc_Mtr4-like"/>
    <property type="match status" value="1"/>
</dbReference>
<dbReference type="Pfam" id="PF00270">
    <property type="entry name" value="DEAD"/>
    <property type="match status" value="1"/>
</dbReference>
<comment type="subcellular location">
    <subcellularLocation>
        <location evidence="1">Nucleus</location>
    </subcellularLocation>
</comment>
<dbReference type="GO" id="GO:0003723">
    <property type="term" value="F:RNA binding"/>
    <property type="evidence" value="ECO:0007669"/>
    <property type="project" value="InterPro"/>
</dbReference>
<dbReference type="SUPFAM" id="SSF52540">
    <property type="entry name" value="P-loop containing nucleoside triphosphate hydrolases"/>
    <property type="match status" value="1"/>
</dbReference>
<keyword evidence="7" id="KW-0067">ATP-binding</keyword>
<feature type="region of interest" description="Disordered" evidence="9">
    <location>
        <begin position="1"/>
        <end position="94"/>
    </location>
</feature>
<comment type="similarity">
    <text evidence="2">Belongs to the helicase family. SKI2 subfamily.</text>
</comment>
<keyword evidence="3" id="KW-0698">rRNA processing</keyword>
<evidence type="ECO:0000313" key="12">
    <source>
        <dbReference type="EMBL" id="PWO00156.1"/>
    </source>
</evidence>
<evidence type="ECO:0000259" key="10">
    <source>
        <dbReference type="PROSITE" id="PS51192"/>
    </source>
</evidence>
<dbReference type="GO" id="GO:0006401">
    <property type="term" value="P:RNA catabolic process"/>
    <property type="evidence" value="ECO:0007669"/>
    <property type="project" value="InterPro"/>
</dbReference>
<evidence type="ECO:0000259" key="11">
    <source>
        <dbReference type="PROSITE" id="PS51194"/>
    </source>
</evidence>
<dbReference type="SMART" id="SM00490">
    <property type="entry name" value="HELICc"/>
    <property type="match status" value="1"/>
</dbReference>
<dbReference type="Pfam" id="PF13234">
    <property type="entry name" value="MTR4_beta-barrel"/>
    <property type="match status" value="1"/>
</dbReference>
<dbReference type="Gene3D" id="3.40.50.300">
    <property type="entry name" value="P-loop containing nucleotide triphosphate hydrolases"/>
    <property type="match status" value="2"/>
</dbReference>
<dbReference type="Proteomes" id="UP000245946">
    <property type="component" value="Unassembled WGS sequence"/>
</dbReference>
<dbReference type="GO" id="GO:0000460">
    <property type="term" value="P:maturation of 5.8S rRNA"/>
    <property type="evidence" value="ECO:0007669"/>
    <property type="project" value="TreeGrafter"/>
</dbReference>
<dbReference type="FunFam" id="2.40.30.300:FF:000001">
    <property type="entry name" value="Mtr4 exosome RNA helicase"/>
    <property type="match status" value="1"/>
</dbReference>
<dbReference type="InterPro" id="IPR016438">
    <property type="entry name" value="SKI2-like"/>
</dbReference>
<evidence type="ECO:0000256" key="7">
    <source>
        <dbReference type="ARBA" id="ARBA00022840"/>
    </source>
</evidence>
<keyword evidence="8" id="KW-0539">Nucleus</keyword>
<keyword evidence="13" id="KW-1185">Reference proteome</keyword>
<keyword evidence="4" id="KW-0547">Nucleotide-binding</keyword>
<dbReference type="STRING" id="58919.A0A316ZIK0"/>
<sequence>MDPSGLFDHLAPANGGGSEPASGASSPGKAERKAARAAKKAAKRARAQAGASDEADSDAPQASTSAAPAAAAASSSEAAPSRKRSRLGANPITQETVPVLADEFTASASRALAPSEPAGGAGQTVGSAPGVDDEAARAAASEVAGGVIGQSVSGPSSGGAAGAMEIRHSVRHQVALPPGYPYVPLSHHVPPEKPARKWPFTLDPFQRTAISSIERGESVLVSAHTSAGKTVVAEYAIAQCLRDGQRVVYTSPIKALSNQKYRELSADFGDVGLMTGDVTINPSASCLVMTTEILRSMLYRGSEIMREVAWVVFDEIHYMRDKERGVVWEETIILLPRKVHYVFLSATIPNAMQFASWIAHTHQQPCHVVYTDFRPTPLQHYLFPAGGDGIHLVVDESGAFREDNFQAAMGALSSSRGEDSGSADAGKGRKGNATRKGGAAKGPTDIYKIVRMIMLKNYNPVIVFAFSKRECEGLALQMAKLEFNTDDEKTMVSTVFNNAISALSEEDRQLPQIEHLLPLLRRGIGIHHGGLLPILKEVIEILFQEGLIKVLFATETFSIGLNMPAKTVVFTAVRKWDGKEFRNLSSGEFIQMSGRAGRRGLDDRGIVIMMFDEKLEPPDAKNMVKGEADRLNSAFHLGYNMVLNLMRVEGISPEYMLERCFFQFQSAASVPELEGRLKMAQKELDAAVVPDEERVTEYFTLRAQIEELERDVREVTTHPSYALQFLQPGRLAHVRHEELDFGYGVIVRYQKRLPGKGAPTPEAERPQTQWILDVLLDCEAGSVAPSVKDVARAGTSSAPLGIRPCPPGEKGELLVVPVLLSTIHALSGVRLYMPPDVRGREARDQVRRNLLEVRRRFPGAPGGKAIPVLDPIKDMKITDESFAHLIAKIAELRTRMEASAIHTSSKQAELETAYTHKKTQQASVAALERELNAAHSVLQLDELKCRKRVLRRLGFTSDDDVVQKKGRVACEISTGDELLLTEMIFNNVFNELGPEQCAALLSCFVFDEKSAQEIRLKEDLAAPLRVMQETARRIAKVSQESRLPVNEDEYVAGFKVELMDAVMQWCRGAKFAEICKLTDVFEGSVIRVFRRLQELLRQMVQASKAIGNDELADKFEASLKVLEREGSIIFSPSLYL</sequence>
<dbReference type="SMART" id="SM00487">
    <property type="entry name" value="DEXDc"/>
    <property type="match status" value="1"/>
</dbReference>
<name>A0A316ZIK0_9BASI</name>
<dbReference type="PIRSF" id="PIRSF005198">
    <property type="entry name" value="Antiviral_helicase_SKI2"/>
    <property type="match status" value="1"/>
</dbReference>
<evidence type="ECO:0000256" key="1">
    <source>
        <dbReference type="ARBA" id="ARBA00004123"/>
    </source>
</evidence>
<dbReference type="RefSeq" id="XP_025600434.1">
    <property type="nucleotide sequence ID" value="XM_025741700.1"/>
</dbReference>
<dbReference type="GO" id="GO:0016787">
    <property type="term" value="F:hydrolase activity"/>
    <property type="evidence" value="ECO:0007669"/>
    <property type="project" value="UniProtKB-KW"/>
</dbReference>
<dbReference type="GO" id="GO:0005524">
    <property type="term" value="F:ATP binding"/>
    <property type="evidence" value="ECO:0007669"/>
    <property type="project" value="UniProtKB-KW"/>
</dbReference>
<dbReference type="InterPro" id="IPR050699">
    <property type="entry name" value="RNA-DNA_Helicase"/>
</dbReference>
<dbReference type="InterPro" id="IPR048392">
    <property type="entry name" value="MTR4-like_stalk"/>
</dbReference>
<dbReference type="Gene3D" id="2.40.30.300">
    <property type="match status" value="1"/>
</dbReference>
<dbReference type="CDD" id="cd18795">
    <property type="entry name" value="SF2_C_Ski2"/>
    <property type="match status" value="1"/>
</dbReference>
<feature type="domain" description="Helicase C-terminal" evidence="11">
    <location>
        <begin position="477"/>
        <end position="649"/>
    </location>
</feature>
<dbReference type="InterPro" id="IPR011545">
    <property type="entry name" value="DEAD/DEAH_box_helicase_dom"/>
</dbReference>
<evidence type="ECO:0000256" key="2">
    <source>
        <dbReference type="ARBA" id="ARBA00010140"/>
    </source>
</evidence>
<dbReference type="InterPro" id="IPR025696">
    <property type="entry name" value="Beta-barrel_MTR4"/>
</dbReference>
<dbReference type="PANTHER" id="PTHR12131">
    <property type="entry name" value="ATP-DEPENDENT RNA AND DNA HELICASE"/>
    <property type="match status" value="1"/>
</dbReference>
<dbReference type="Pfam" id="PF00271">
    <property type="entry name" value="Helicase_C"/>
    <property type="match status" value="1"/>
</dbReference>
<evidence type="ECO:0000256" key="3">
    <source>
        <dbReference type="ARBA" id="ARBA00022552"/>
    </source>
</evidence>
<evidence type="ECO:0000313" key="13">
    <source>
        <dbReference type="Proteomes" id="UP000245946"/>
    </source>
</evidence>
<evidence type="ECO:0000256" key="9">
    <source>
        <dbReference type="SAM" id="MobiDB-lite"/>
    </source>
</evidence>
<dbReference type="EMBL" id="KZ819286">
    <property type="protein sequence ID" value="PWO00156.1"/>
    <property type="molecule type" value="Genomic_DNA"/>
</dbReference>
<dbReference type="InterPro" id="IPR001650">
    <property type="entry name" value="Helicase_C-like"/>
</dbReference>
<dbReference type="CDD" id="cd13154">
    <property type="entry name" value="KOW_Mtr4"/>
    <property type="match status" value="1"/>
</dbReference>
<protein>
    <submittedName>
        <fullName evidence="12">Antiviral helicase</fullName>
    </submittedName>
</protein>
<dbReference type="FunFam" id="1.10.3380.30:FF:000002">
    <property type="entry name" value="superkiller viralicidic activity 2-like 2"/>
    <property type="match status" value="1"/>
</dbReference>
<dbReference type="PROSITE" id="PS51192">
    <property type="entry name" value="HELICASE_ATP_BIND_1"/>
    <property type="match status" value="1"/>
</dbReference>
<dbReference type="GeneID" id="37269244"/>
<reference evidence="12 13" key="1">
    <citation type="journal article" date="2018" name="Mol. Biol. Evol.">
        <title>Broad Genomic Sampling Reveals a Smut Pathogenic Ancestry of the Fungal Clade Ustilaginomycotina.</title>
        <authorList>
            <person name="Kijpornyongpan T."/>
            <person name="Mondo S.J."/>
            <person name="Barry K."/>
            <person name="Sandor L."/>
            <person name="Lee J."/>
            <person name="Lipzen A."/>
            <person name="Pangilinan J."/>
            <person name="LaButti K."/>
            <person name="Hainaut M."/>
            <person name="Henrissat B."/>
            <person name="Grigoriev I.V."/>
            <person name="Spatafora J.W."/>
            <person name="Aime M.C."/>
        </authorList>
    </citation>
    <scope>NUCLEOTIDE SEQUENCE [LARGE SCALE GENOMIC DNA]</scope>
    <source>
        <strain evidence="12 13">MCA 4186</strain>
    </source>
</reference>
<gene>
    <name evidence="12" type="ORF">FA09DRAFT_328258</name>
</gene>
<keyword evidence="5" id="KW-0378">Hydrolase</keyword>
<evidence type="ECO:0000256" key="4">
    <source>
        <dbReference type="ARBA" id="ARBA00022741"/>
    </source>
</evidence>
<dbReference type="GO" id="GO:0003724">
    <property type="term" value="F:RNA helicase activity"/>
    <property type="evidence" value="ECO:0007669"/>
    <property type="project" value="InterPro"/>
</dbReference>
<dbReference type="Gene3D" id="1.10.3380.30">
    <property type="match status" value="1"/>
</dbReference>
<evidence type="ECO:0000256" key="6">
    <source>
        <dbReference type="ARBA" id="ARBA00022806"/>
    </source>
</evidence>
<dbReference type="InterPro" id="IPR027417">
    <property type="entry name" value="P-loop_NTPase"/>
</dbReference>
<feature type="compositionally biased region" description="Low complexity" evidence="9">
    <location>
        <begin position="58"/>
        <end position="79"/>
    </location>
</feature>
<feature type="region of interest" description="Disordered" evidence="9">
    <location>
        <begin position="411"/>
        <end position="441"/>
    </location>
</feature>
<evidence type="ECO:0000256" key="8">
    <source>
        <dbReference type="ARBA" id="ARBA00023242"/>
    </source>
</evidence>
<dbReference type="FunFam" id="3.40.50.300:FF:000083">
    <property type="entry name" value="ATP-dependent RNA helicase DOB1"/>
    <property type="match status" value="1"/>
</dbReference>
<dbReference type="AlphaFoldDB" id="A0A316ZIK0"/>
<dbReference type="PROSITE" id="PS51194">
    <property type="entry name" value="HELICASE_CTER"/>
    <property type="match status" value="1"/>
</dbReference>
<dbReference type="FunFam" id="3.40.50.300:FF:000141">
    <property type="entry name" value="ATP-dependent RNA helicase DOB1"/>
    <property type="match status" value="1"/>
</dbReference>
<feature type="domain" description="Helicase ATP-binding" evidence="10">
    <location>
        <begin position="210"/>
        <end position="366"/>
    </location>
</feature>
<dbReference type="InterPro" id="IPR012961">
    <property type="entry name" value="Ski2/MTR4_C"/>
</dbReference>
<feature type="compositionally biased region" description="Low complexity" evidence="9">
    <location>
        <begin position="19"/>
        <end position="28"/>
    </location>
</feature>
<feature type="compositionally biased region" description="Basic residues" evidence="9">
    <location>
        <begin position="35"/>
        <end position="46"/>
    </location>
</feature>
<dbReference type="PANTHER" id="PTHR12131:SF7">
    <property type="entry name" value="EXOSOME RNA HELICASE MTR4"/>
    <property type="match status" value="1"/>
</dbReference>
<evidence type="ECO:0000256" key="5">
    <source>
        <dbReference type="ARBA" id="ARBA00022801"/>
    </source>
</evidence>
<accession>A0A316ZIK0</accession>